<reference evidence="10 11" key="1">
    <citation type="submission" date="2015-05" db="EMBL/GenBank/DDBJ databases">
        <title>Whole genome sequence and identification of bacterial endophytes from Costus igneus.</title>
        <authorList>
            <person name="Lee Y.P."/>
            <person name="Gan H.M."/>
            <person name="Eng W."/>
            <person name="Wheatley M.S."/>
            <person name="Caraballo A."/>
            <person name="Polter S."/>
            <person name="Savka M.A."/>
            <person name="Hudson A.O."/>
        </authorList>
    </citation>
    <scope>NUCLEOTIDE SEQUENCE [LARGE SCALE GENOMIC DNA]</scope>
    <source>
        <strain evidence="10 11">RIT379</strain>
    </source>
</reference>
<dbReference type="EC" id="2.7.10.2" evidence="2"/>
<dbReference type="EMBL" id="LDPH01000011">
    <property type="protein sequence ID" value="KLV25992.1"/>
    <property type="molecule type" value="Genomic_DNA"/>
</dbReference>
<evidence type="ECO:0000256" key="3">
    <source>
        <dbReference type="ARBA" id="ARBA00022679"/>
    </source>
</evidence>
<keyword evidence="11" id="KW-1185">Reference proteome</keyword>
<keyword evidence="3" id="KW-0808">Transferase</keyword>
<dbReference type="InterPro" id="IPR005702">
    <property type="entry name" value="Wzc-like_C"/>
</dbReference>
<dbReference type="PANTHER" id="PTHR32309:SF13">
    <property type="entry name" value="FERRIC ENTEROBACTIN TRANSPORT PROTEIN FEPE"/>
    <property type="match status" value="1"/>
</dbReference>
<evidence type="ECO:0000256" key="8">
    <source>
        <dbReference type="ARBA" id="ARBA00051245"/>
    </source>
</evidence>
<evidence type="ECO:0000256" key="2">
    <source>
        <dbReference type="ARBA" id="ARBA00011903"/>
    </source>
</evidence>
<dbReference type="Proteomes" id="UP000036045">
    <property type="component" value="Unassembled WGS sequence"/>
</dbReference>
<dbReference type="NCBIfam" id="TIGR01007">
    <property type="entry name" value="eps_fam"/>
    <property type="match status" value="1"/>
</dbReference>
<protein>
    <recommendedName>
        <fullName evidence="2">non-specific protein-tyrosine kinase</fullName>
        <ecNumber evidence="2">2.7.10.2</ecNumber>
    </recommendedName>
</protein>
<dbReference type="AlphaFoldDB" id="A0A0J1IJ82"/>
<dbReference type="PATRIC" id="fig|1397.4.peg.704"/>
<dbReference type="GO" id="GO:0005886">
    <property type="term" value="C:plasma membrane"/>
    <property type="evidence" value="ECO:0007669"/>
    <property type="project" value="TreeGrafter"/>
</dbReference>
<evidence type="ECO:0000256" key="1">
    <source>
        <dbReference type="ARBA" id="ARBA00007316"/>
    </source>
</evidence>
<dbReference type="PANTHER" id="PTHR32309">
    <property type="entry name" value="TYROSINE-PROTEIN KINASE"/>
    <property type="match status" value="1"/>
</dbReference>
<proteinExistence type="inferred from homology"/>
<keyword evidence="5" id="KW-0418">Kinase</keyword>
<dbReference type="SUPFAM" id="SSF52540">
    <property type="entry name" value="P-loop containing nucleoside triphosphate hydrolases"/>
    <property type="match status" value="1"/>
</dbReference>
<comment type="similarity">
    <text evidence="1">Belongs to the CpsD/CapB family.</text>
</comment>
<dbReference type="CDD" id="cd05387">
    <property type="entry name" value="BY-kinase"/>
    <property type="match status" value="1"/>
</dbReference>
<name>A0A0J1IJ82_NIACI</name>
<dbReference type="Gene3D" id="3.40.50.300">
    <property type="entry name" value="P-loop containing nucleotide triphosphate hydrolases"/>
    <property type="match status" value="1"/>
</dbReference>
<dbReference type="RefSeq" id="WP_047942589.1">
    <property type="nucleotide sequence ID" value="NZ_CP053315.1"/>
</dbReference>
<feature type="domain" description="AAA" evidence="9">
    <location>
        <begin position="58"/>
        <end position="195"/>
    </location>
</feature>
<dbReference type="GO" id="GO:0004715">
    <property type="term" value="F:non-membrane spanning protein tyrosine kinase activity"/>
    <property type="evidence" value="ECO:0007669"/>
    <property type="project" value="UniProtKB-EC"/>
</dbReference>
<gene>
    <name evidence="10" type="ORF">ABW02_12955</name>
</gene>
<evidence type="ECO:0000259" key="9">
    <source>
        <dbReference type="Pfam" id="PF13614"/>
    </source>
</evidence>
<keyword evidence="4" id="KW-0547">Nucleotide-binding</keyword>
<keyword evidence="7" id="KW-0829">Tyrosine-protein kinase</keyword>
<comment type="caution">
    <text evidence="10">The sequence shown here is derived from an EMBL/GenBank/DDBJ whole genome shotgun (WGS) entry which is preliminary data.</text>
</comment>
<dbReference type="InterPro" id="IPR025669">
    <property type="entry name" value="AAA_dom"/>
</dbReference>
<dbReference type="GeneID" id="56351702"/>
<dbReference type="Pfam" id="PF13614">
    <property type="entry name" value="AAA_31"/>
    <property type="match status" value="1"/>
</dbReference>
<accession>A0A0J1IJ82</accession>
<evidence type="ECO:0000256" key="6">
    <source>
        <dbReference type="ARBA" id="ARBA00022840"/>
    </source>
</evidence>
<dbReference type="OrthoDB" id="9794577at2"/>
<evidence type="ECO:0000313" key="10">
    <source>
        <dbReference type="EMBL" id="KLV25992.1"/>
    </source>
</evidence>
<comment type="catalytic activity">
    <reaction evidence="8">
        <text>L-tyrosyl-[protein] + ATP = O-phospho-L-tyrosyl-[protein] + ADP + H(+)</text>
        <dbReference type="Rhea" id="RHEA:10596"/>
        <dbReference type="Rhea" id="RHEA-COMP:10136"/>
        <dbReference type="Rhea" id="RHEA-COMP:20101"/>
        <dbReference type="ChEBI" id="CHEBI:15378"/>
        <dbReference type="ChEBI" id="CHEBI:30616"/>
        <dbReference type="ChEBI" id="CHEBI:46858"/>
        <dbReference type="ChEBI" id="CHEBI:61978"/>
        <dbReference type="ChEBI" id="CHEBI:456216"/>
        <dbReference type="EC" id="2.7.10.2"/>
    </reaction>
</comment>
<evidence type="ECO:0000256" key="4">
    <source>
        <dbReference type="ARBA" id="ARBA00022741"/>
    </source>
</evidence>
<dbReference type="GO" id="GO:0005524">
    <property type="term" value="F:ATP binding"/>
    <property type="evidence" value="ECO:0007669"/>
    <property type="project" value="UniProtKB-KW"/>
</dbReference>
<sequence length="232" mass="25829">MSPLPKRKSKLERVSNLLSHLKPKSPIREQYHAIRASIQLAINENQIKTLAIVSGEESEGKSTFSANLAIAFAEVGKRVLLVDSNFRHPTLHTSFEENNEFGLSTILVNRDRLEECVIETPIDHLDLLTSGPVPPNPSELLGSPAMEMLVSNVSHQYDMVIFDTPSLVSVADSLLLSNISDGVLMVVRSNKNNIETVEFTRDMLSNSKAIFLGAVLNDERVSKRQRKKVRIN</sequence>
<dbReference type="InterPro" id="IPR027417">
    <property type="entry name" value="P-loop_NTPase"/>
</dbReference>
<evidence type="ECO:0000256" key="7">
    <source>
        <dbReference type="ARBA" id="ARBA00023137"/>
    </source>
</evidence>
<evidence type="ECO:0000313" key="11">
    <source>
        <dbReference type="Proteomes" id="UP000036045"/>
    </source>
</evidence>
<keyword evidence="6" id="KW-0067">ATP-binding</keyword>
<evidence type="ECO:0000256" key="5">
    <source>
        <dbReference type="ARBA" id="ARBA00022777"/>
    </source>
</evidence>
<dbReference type="InterPro" id="IPR050445">
    <property type="entry name" value="Bact_polysacc_biosynth/exp"/>
</dbReference>
<organism evidence="10 11">
    <name type="scientific">Niallia circulans</name>
    <name type="common">Bacillus circulans</name>
    <dbReference type="NCBI Taxonomy" id="1397"/>
    <lineage>
        <taxon>Bacteria</taxon>
        <taxon>Bacillati</taxon>
        <taxon>Bacillota</taxon>
        <taxon>Bacilli</taxon>
        <taxon>Bacillales</taxon>
        <taxon>Bacillaceae</taxon>
        <taxon>Niallia</taxon>
    </lineage>
</organism>